<dbReference type="GO" id="GO:0020037">
    <property type="term" value="F:heme binding"/>
    <property type="evidence" value="ECO:0007669"/>
    <property type="project" value="InterPro"/>
</dbReference>
<dbReference type="AlphaFoldDB" id="A0AAV9PV05"/>
<evidence type="ECO:0000256" key="12">
    <source>
        <dbReference type="PIRSR" id="PIRSR602403-1"/>
    </source>
</evidence>
<evidence type="ECO:0000313" key="14">
    <source>
        <dbReference type="EMBL" id="KAK5527673.1"/>
    </source>
</evidence>
<comment type="caution">
    <text evidence="14">The sequence shown here is derived from an EMBL/GenBank/DDBJ whole genome shotgun (WGS) entry which is preliminary data.</text>
</comment>
<sequence>MLSYSWVIALVGSVAFVVYRLYSSFKEDKALQHIPTHEFEDGDNSRSRYMTDLKQLLETGYRKYNKQGQAFKVRVPIGGYSVKYRIILPKEHLEEIKHLSNSVFSWQLASRVIFAQDYTGAPDRGAWSGKALRVGIHQNLAEITERLDHKISEYFKAHLPQDKGQTASIRFMQFLVPAIGNVTNGLLVDERLSSDPLWVKETCEMAVNRYKSADDVRAWPPHLAALVSPMLESVKELRRSRAYVKMQMTPLFNDLRAREALDPGEKKRAQKGHYGFDWLWGGAPDSLTLDDFSDTMMRTLIASIHTTAKTISVALIDLLSQPTYLHELLEEAKLAIRPDGSVYLDKLPMTDCFLKESQRLTPMFLLTMNRIVTSDYAFKSSGLEVPAKSMTTAASAAIATDPDTFSDPNTFDGHRYWRLRQQDKGTASSLAMGMATTDSLGFGLGNQACPGRFFAVNEMKVVLARLLTGWNLTLEKNGVEYTGGRPEIGYNDFSLIAPVEWGVRLTKK</sequence>
<evidence type="ECO:0000256" key="5">
    <source>
        <dbReference type="ARBA" id="ARBA00022692"/>
    </source>
</evidence>
<dbReference type="GO" id="GO:0016020">
    <property type="term" value="C:membrane"/>
    <property type="evidence" value="ECO:0007669"/>
    <property type="project" value="UniProtKB-SubCell"/>
</dbReference>
<dbReference type="GO" id="GO:0016705">
    <property type="term" value="F:oxidoreductase activity, acting on paired donors, with incorporation or reduction of molecular oxygen"/>
    <property type="evidence" value="ECO:0007669"/>
    <property type="project" value="InterPro"/>
</dbReference>
<evidence type="ECO:0000256" key="6">
    <source>
        <dbReference type="ARBA" id="ARBA00022723"/>
    </source>
</evidence>
<dbReference type="InterPro" id="IPR001128">
    <property type="entry name" value="Cyt_P450"/>
</dbReference>
<organism evidence="14 15">
    <name type="scientific">Vermiconidia calcicola</name>
    <dbReference type="NCBI Taxonomy" id="1690605"/>
    <lineage>
        <taxon>Eukaryota</taxon>
        <taxon>Fungi</taxon>
        <taxon>Dikarya</taxon>
        <taxon>Ascomycota</taxon>
        <taxon>Pezizomycotina</taxon>
        <taxon>Dothideomycetes</taxon>
        <taxon>Dothideomycetidae</taxon>
        <taxon>Mycosphaerellales</taxon>
        <taxon>Extremaceae</taxon>
        <taxon>Vermiconidia</taxon>
    </lineage>
</organism>
<feature type="transmembrane region" description="Helical" evidence="13">
    <location>
        <begin position="6"/>
        <end position="22"/>
    </location>
</feature>
<keyword evidence="5 13" id="KW-0812">Transmembrane</keyword>
<comment type="similarity">
    <text evidence="3">Belongs to the cytochrome P450 family.</text>
</comment>
<evidence type="ECO:0008006" key="16">
    <source>
        <dbReference type="Google" id="ProtNLM"/>
    </source>
</evidence>
<evidence type="ECO:0000256" key="7">
    <source>
        <dbReference type="ARBA" id="ARBA00022989"/>
    </source>
</evidence>
<gene>
    <name evidence="14" type="ORF">LTR25_010996</name>
</gene>
<evidence type="ECO:0000256" key="8">
    <source>
        <dbReference type="ARBA" id="ARBA00023002"/>
    </source>
</evidence>
<dbReference type="Pfam" id="PF00067">
    <property type="entry name" value="p450"/>
    <property type="match status" value="1"/>
</dbReference>
<protein>
    <recommendedName>
        <fullName evidence="16">Cytochrome P450</fullName>
    </recommendedName>
</protein>
<evidence type="ECO:0000256" key="10">
    <source>
        <dbReference type="ARBA" id="ARBA00023033"/>
    </source>
</evidence>
<keyword evidence="7 13" id="KW-1133">Transmembrane helix</keyword>
<accession>A0AAV9PV05</accession>
<evidence type="ECO:0000256" key="9">
    <source>
        <dbReference type="ARBA" id="ARBA00023004"/>
    </source>
</evidence>
<keyword evidence="10" id="KW-0503">Monooxygenase</keyword>
<dbReference type="GO" id="GO:0005506">
    <property type="term" value="F:iron ion binding"/>
    <property type="evidence" value="ECO:0007669"/>
    <property type="project" value="InterPro"/>
</dbReference>
<proteinExistence type="inferred from homology"/>
<evidence type="ECO:0000256" key="2">
    <source>
        <dbReference type="ARBA" id="ARBA00004370"/>
    </source>
</evidence>
<dbReference type="PANTHER" id="PTHR46206">
    <property type="entry name" value="CYTOCHROME P450"/>
    <property type="match status" value="1"/>
</dbReference>
<dbReference type="Proteomes" id="UP001345827">
    <property type="component" value="Unassembled WGS sequence"/>
</dbReference>
<dbReference type="InterPro" id="IPR002403">
    <property type="entry name" value="Cyt_P450_E_grp-IV"/>
</dbReference>
<keyword evidence="8" id="KW-0560">Oxidoreductase</keyword>
<dbReference type="PRINTS" id="PR00465">
    <property type="entry name" value="EP450IV"/>
</dbReference>
<comment type="cofactor">
    <cofactor evidence="1 12">
        <name>heme</name>
        <dbReference type="ChEBI" id="CHEBI:30413"/>
    </cofactor>
</comment>
<dbReference type="SUPFAM" id="SSF48264">
    <property type="entry name" value="Cytochrome P450"/>
    <property type="match status" value="1"/>
</dbReference>
<evidence type="ECO:0000256" key="11">
    <source>
        <dbReference type="ARBA" id="ARBA00023136"/>
    </source>
</evidence>
<dbReference type="PRINTS" id="PR00385">
    <property type="entry name" value="P450"/>
</dbReference>
<evidence type="ECO:0000256" key="3">
    <source>
        <dbReference type="ARBA" id="ARBA00010617"/>
    </source>
</evidence>
<keyword evidence="6 12" id="KW-0479">Metal-binding</keyword>
<comment type="subcellular location">
    <subcellularLocation>
        <location evidence="2">Membrane</location>
    </subcellularLocation>
</comment>
<dbReference type="CDD" id="cd11041">
    <property type="entry name" value="CYP503A1-like"/>
    <property type="match status" value="1"/>
</dbReference>
<dbReference type="EMBL" id="JAXLQG010000037">
    <property type="protein sequence ID" value="KAK5527673.1"/>
    <property type="molecule type" value="Genomic_DNA"/>
</dbReference>
<reference evidence="14 15" key="1">
    <citation type="submission" date="2023-06" db="EMBL/GenBank/DDBJ databases">
        <title>Black Yeasts Isolated from many extreme environments.</title>
        <authorList>
            <person name="Coleine C."/>
            <person name="Stajich J.E."/>
            <person name="Selbmann L."/>
        </authorList>
    </citation>
    <scope>NUCLEOTIDE SEQUENCE [LARGE SCALE GENOMIC DNA]</scope>
    <source>
        <strain evidence="14 15">CCFEE 5887</strain>
    </source>
</reference>
<name>A0AAV9PV05_9PEZI</name>
<keyword evidence="9 12" id="KW-0408">Iron</keyword>
<dbReference type="GO" id="GO:0004497">
    <property type="term" value="F:monooxygenase activity"/>
    <property type="evidence" value="ECO:0007669"/>
    <property type="project" value="UniProtKB-KW"/>
</dbReference>
<keyword evidence="4 12" id="KW-0349">Heme</keyword>
<feature type="binding site" description="axial binding residue" evidence="12">
    <location>
        <position position="449"/>
    </location>
    <ligand>
        <name>heme</name>
        <dbReference type="ChEBI" id="CHEBI:30413"/>
    </ligand>
    <ligandPart>
        <name>Fe</name>
        <dbReference type="ChEBI" id="CHEBI:18248"/>
    </ligandPart>
</feature>
<evidence type="ECO:0000256" key="13">
    <source>
        <dbReference type="SAM" id="Phobius"/>
    </source>
</evidence>
<keyword evidence="11 13" id="KW-0472">Membrane</keyword>
<dbReference type="InterPro" id="IPR036396">
    <property type="entry name" value="Cyt_P450_sf"/>
</dbReference>
<dbReference type="PANTHER" id="PTHR46206:SF5">
    <property type="entry name" value="P450, PUTATIVE (EUROFUNG)-RELATED"/>
    <property type="match status" value="1"/>
</dbReference>
<evidence type="ECO:0000256" key="1">
    <source>
        <dbReference type="ARBA" id="ARBA00001971"/>
    </source>
</evidence>
<dbReference type="Gene3D" id="1.10.630.10">
    <property type="entry name" value="Cytochrome P450"/>
    <property type="match status" value="1"/>
</dbReference>
<evidence type="ECO:0000313" key="15">
    <source>
        <dbReference type="Proteomes" id="UP001345827"/>
    </source>
</evidence>
<keyword evidence="15" id="KW-1185">Reference proteome</keyword>
<evidence type="ECO:0000256" key="4">
    <source>
        <dbReference type="ARBA" id="ARBA00022617"/>
    </source>
</evidence>